<sequence>MPKRLLSANKMESVSPSHCSPLVFRPKSRLPLIGVKMVLPSENFSHDVQKNADLLDRLKSKFTEQKGEMGAATSDKCLQIIKEVDTILVSGEFELGEKEYAELSLKFKELKKQFLKCGNQEVSKDLISLSRYLEVEMKAKWAELCCLKQQSHLERKYHEFDQPGIYKEKGGELVVGVGFGLEMAGVGGKVKGGVKGGFAHFMGSNDDGSVSVGERRTFGVSVGGIAGVGSLGVEGEVKGTHSREYNSSKHYALNKNICGSRKKSAGQSRAFLGLFEKNELDKYPDIIQAAINQKAAMPPLRDSTDFFCSSYPSRRALAPVGCTLPKGFRWTPSLQQEINRLTSPTILELSPSSPDSIIGKNSIAPPVEANSRTFKLAAKLGVEVSGFSVSMGGAVEETSTEVKVPVPLQNIIESQAKDLEQERLELVLESAYSAAYERFPAVRPIFRSWFFANKSVSEAELNNLTNVLEDQFNSFCLKVQKYDHAIDTACLSERKLIKDEYEAIWDSEFKTCREHVLADLCKLHALLLHQVVKCDSHEAVLARLKSMGAQLYSPPISFDKKVFSKQTSFTDILKVQKYSRIVELNLAAGMPVLGIKGKAMLTEARLSNPNMYRAGSYRDLTLTLTGTLLDAGGLNKIAEKLANQINLPGISADILIAELGKISGSLQCELEGGVKVMFRFFQPNYQKAQGFPDKAKGYQLQLTRVSTERSVKLAGAVSIPTPVAGLMIDIGGRLSNAASHVLLERWGENSLSAPMMHYTNLKAIDESSRWAALSNTCLYKKSPTGEDLFLKLASNLCNIESAVHHEVKFFLSSQDKSLGSEDHFSRDFFNNMLSFVKFDNQDNRKLAQECLEKLIERQFLLWQEERLKFTGRVRGMEIQ</sequence>
<gene>
    <name evidence="2" type="ORF">EV682_12619</name>
    <name evidence="1" type="ORF">NCTC11159_01228</name>
</gene>
<dbReference type="Proteomes" id="UP000255108">
    <property type="component" value="Unassembled WGS sequence"/>
</dbReference>
<proteinExistence type="predicted"/>
<dbReference type="EMBL" id="UGHR01000001">
    <property type="protein sequence ID" value="STQ90166.1"/>
    <property type="molecule type" value="Genomic_DNA"/>
</dbReference>
<evidence type="ECO:0000313" key="2">
    <source>
        <dbReference type="EMBL" id="TCU81188.1"/>
    </source>
</evidence>
<name>A0A377Q4G8_9NEIS</name>
<accession>A0A377Q4G8</accession>
<keyword evidence="4" id="KW-1185">Reference proteome</keyword>
<reference evidence="1 3" key="1">
    <citation type="submission" date="2018-06" db="EMBL/GenBank/DDBJ databases">
        <authorList>
            <consortium name="Pathogen Informatics"/>
            <person name="Doyle S."/>
        </authorList>
    </citation>
    <scope>NUCLEOTIDE SEQUENCE [LARGE SCALE GENOMIC DNA]</scope>
    <source>
        <strain evidence="1 3">NCTC11159</strain>
    </source>
</reference>
<dbReference type="AlphaFoldDB" id="A0A377Q4G8"/>
<evidence type="ECO:0000313" key="3">
    <source>
        <dbReference type="Proteomes" id="UP000255108"/>
    </source>
</evidence>
<dbReference type="EMBL" id="SMBT01000026">
    <property type="protein sequence ID" value="TCU81188.1"/>
    <property type="molecule type" value="Genomic_DNA"/>
</dbReference>
<dbReference type="Proteomes" id="UP000295794">
    <property type="component" value="Unassembled WGS sequence"/>
</dbReference>
<evidence type="ECO:0000313" key="4">
    <source>
        <dbReference type="Proteomes" id="UP000295794"/>
    </source>
</evidence>
<organism evidence="1 3">
    <name type="scientific">Iodobacter fluviatilis</name>
    <dbReference type="NCBI Taxonomy" id="537"/>
    <lineage>
        <taxon>Bacteria</taxon>
        <taxon>Pseudomonadati</taxon>
        <taxon>Pseudomonadota</taxon>
        <taxon>Betaproteobacteria</taxon>
        <taxon>Neisseriales</taxon>
        <taxon>Chitinibacteraceae</taxon>
        <taxon>Iodobacter</taxon>
    </lineage>
</organism>
<reference evidence="2 4" key="2">
    <citation type="submission" date="2019-03" db="EMBL/GenBank/DDBJ databases">
        <title>Genomic Encyclopedia of Type Strains, Phase IV (KMG-IV): sequencing the most valuable type-strain genomes for metagenomic binning, comparative biology and taxonomic classification.</title>
        <authorList>
            <person name="Goeker M."/>
        </authorList>
    </citation>
    <scope>NUCLEOTIDE SEQUENCE [LARGE SCALE GENOMIC DNA]</scope>
    <source>
        <strain evidence="2 4">DSM 3764</strain>
    </source>
</reference>
<evidence type="ECO:0000313" key="1">
    <source>
        <dbReference type="EMBL" id="STQ90166.1"/>
    </source>
</evidence>
<protein>
    <submittedName>
        <fullName evidence="1">Uncharacterized protein</fullName>
    </submittedName>
</protein>